<dbReference type="PROSITE" id="PS01124">
    <property type="entry name" value="HTH_ARAC_FAMILY_2"/>
    <property type="match status" value="1"/>
</dbReference>
<accession>A0A4Q1B4V2</accession>
<dbReference type="InterPro" id="IPR009057">
    <property type="entry name" value="Homeodomain-like_sf"/>
</dbReference>
<dbReference type="InterPro" id="IPR053142">
    <property type="entry name" value="PchR_regulatory_protein"/>
</dbReference>
<keyword evidence="5" id="KW-1185">Reference proteome</keyword>
<dbReference type="GO" id="GO:0003700">
    <property type="term" value="F:DNA-binding transcription factor activity"/>
    <property type="evidence" value="ECO:0007669"/>
    <property type="project" value="InterPro"/>
</dbReference>
<dbReference type="AlphaFoldDB" id="A0A4Q1B4V2"/>
<dbReference type="EMBL" id="NXIE01000002">
    <property type="protein sequence ID" value="RXK13277.1"/>
    <property type="molecule type" value="Genomic_DNA"/>
</dbReference>
<dbReference type="PANTHER" id="PTHR47893:SF1">
    <property type="entry name" value="REGULATORY PROTEIN PCHR"/>
    <property type="match status" value="1"/>
</dbReference>
<keyword evidence="1" id="KW-0805">Transcription regulation</keyword>
<gene>
    <name evidence="4" type="ORF">CP965_05605</name>
</gene>
<dbReference type="SUPFAM" id="SSF46689">
    <property type="entry name" value="Homeodomain-like"/>
    <property type="match status" value="2"/>
</dbReference>
<evidence type="ECO:0000256" key="1">
    <source>
        <dbReference type="ARBA" id="ARBA00023015"/>
    </source>
</evidence>
<dbReference type="SMART" id="SM00342">
    <property type="entry name" value="HTH_ARAC"/>
    <property type="match status" value="1"/>
</dbReference>
<evidence type="ECO:0000313" key="4">
    <source>
        <dbReference type="EMBL" id="RXK13277.1"/>
    </source>
</evidence>
<evidence type="ECO:0000313" key="5">
    <source>
        <dbReference type="Proteomes" id="UP000289718"/>
    </source>
</evidence>
<evidence type="ECO:0000259" key="3">
    <source>
        <dbReference type="PROSITE" id="PS01124"/>
    </source>
</evidence>
<dbReference type="Proteomes" id="UP000289718">
    <property type="component" value="Unassembled WGS sequence"/>
</dbReference>
<feature type="domain" description="HTH araC/xylS-type" evidence="3">
    <location>
        <begin position="224"/>
        <end position="322"/>
    </location>
</feature>
<dbReference type="OrthoDB" id="5342385at2"/>
<dbReference type="RefSeq" id="WP_129061098.1">
    <property type="nucleotide sequence ID" value="NZ_NXIE01000002.1"/>
</dbReference>
<evidence type="ECO:0000256" key="2">
    <source>
        <dbReference type="ARBA" id="ARBA00023163"/>
    </source>
</evidence>
<organism evidence="4 5">
    <name type="scientific">Halarcobacter mediterraneus</name>
    <dbReference type="NCBI Taxonomy" id="2023153"/>
    <lineage>
        <taxon>Bacteria</taxon>
        <taxon>Pseudomonadati</taxon>
        <taxon>Campylobacterota</taxon>
        <taxon>Epsilonproteobacteria</taxon>
        <taxon>Campylobacterales</taxon>
        <taxon>Arcobacteraceae</taxon>
        <taxon>Halarcobacter</taxon>
    </lineage>
</organism>
<proteinExistence type="predicted"/>
<reference evidence="4 5" key="1">
    <citation type="submission" date="2017-09" db="EMBL/GenBank/DDBJ databases">
        <title>Genomics of the genus Arcobacter.</title>
        <authorList>
            <person name="Perez-Cataluna A."/>
            <person name="Figueras M.J."/>
            <person name="Salas-Masso N."/>
        </authorList>
    </citation>
    <scope>NUCLEOTIDE SEQUENCE [LARGE SCALE GENOMIC DNA]</scope>
    <source>
        <strain evidence="4 5">F156-34</strain>
    </source>
</reference>
<name>A0A4Q1B4V2_9BACT</name>
<keyword evidence="2" id="KW-0804">Transcription</keyword>
<comment type="caution">
    <text evidence="4">The sequence shown here is derived from an EMBL/GenBank/DDBJ whole genome shotgun (WGS) entry which is preliminary data.</text>
</comment>
<dbReference type="Gene3D" id="1.10.10.60">
    <property type="entry name" value="Homeodomain-like"/>
    <property type="match status" value="1"/>
</dbReference>
<dbReference type="PANTHER" id="PTHR47893">
    <property type="entry name" value="REGULATORY PROTEIN PCHR"/>
    <property type="match status" value="1"/>
</dbReference>
<dbReference type="InterPro" id="IPR018060">
    <property type="entry name" value="HTH_AraC"/>
</dbReference>
<dbReference type="Pfam" id="PF12833">
    <property type="entry name" value="HTH_18"/>
    <property type="match status" value="1"/>
</dbReference>
<protein>
    <recommendedName>
        <fullName evidence="3">HTH araC/xylS-type domain-containing protein</fullName>
    </recommendedName>
</protein>
<dbReference type="GO" id="GO:0043565">
    <property type="term" value="F:sequence-specific DNA binding"/>
    <property type="evidence" value="ECO:0007669"/>
    <property type="project" value="InterPro"/>
</dbReference>
<sequence>MSKGFLSSFKGFSNENEVFSTEKTILKRIDENGKCNLSEINFNDTVFLYRSDYLLKTEIKQEMVHKIDGVAFTVGLEGTMKLKSQLSNKEFFSKKSHINMHLISEDSIYHEIPKSSSYKALSFILKKQFLEKVLPENKLKEQIFSSLRESYFSKELCNIKMDTKMSFLANEIYSSPMLGKLNQLYLESKSLEVIHNCLNSFSQNEFKNDSNGIKFSQYDIEALHKARKILLENMNNPPSIEELSKIVKLNDFKLQLGFKKLFNLTPYAFLLEERMQKAKVLLEQSEYNINEIALIVGYSYAQNFSNAFFKRFGMRPKELMKTRKYYY</sequence>